<feature type="region of interest" description="Disordered" evidence="6">
    <location>
        <begin position="1"/>
        <end position="42"/>
    </location>
</feature>
<evidence type="ECO:0000256" key="4">
    <source>
        <dbReference type="ARBA" id="ARBA00022989"/>
    </source>
</evidence>
<dbReference type="InterPro" id="IPR008661">
    <property type="entry name" value="L6_membrane"/>
</dbReference>
<feature type="transmembrane region" description="Helical" evidence="7">
    <location>
        <begin position="98"/>
        <end position="118"/>
    </location>
</feature>
<evidence type="ECO:0000256" key="5">
    <source>
        <dbReference type="ARBA" id="ARBA00023136"/>
    </source>
</evidence>
<dbReference type="STRING" id="372326.A0A1V4KQP9"/>
<comment type="caution">
    <text evidence="8">The sequence shown here is derived from an EMBL/GenBank/DDBJ whole genome shotgun (WGS) entry which is preliminary data.</text>
</comment>
<dbReference type="Proteomes" id="UP000190648">
    <property type="component" value="Unassembled WGS sequence"/>
</dbReference>
<feature type="compositionally biased region" description="Polar residues" evidence="6">
    <location>
        <begin position="27"/>
        <end position="38"/>
    </location>
</feature>
<gene>
    <name evidence="8" type="primary">TM4SF19</name>
    <name evidence="8" type="ORF">AV530_009007</name>
</gene>
<dbReference type="GO" id="GO:0016020">
    <property type="term" value="C:membrane"/>
    <property type="evidence" value="ECO:0007669"/>
    <property type="project" value="UniProtKB-SubCell"/>
</dbReference>
<organism evidence="8 9">
    <name type="scientific">Patagioenas fasciata monilis</name>
    <dbReference type="NCBI Taxonomy" id="372326"/>
    <lineage>
        <taxon>Eukaryota</taxon>
        <taxon>Metazoa</taxon>
        <taxon>Chordata</taxon>
        <taxon>Craniata</taxon>
        <taxon>Vertebrata</taxon>
        <taxon>Euteleostomi</taxon>
        <taxon>Archelosauria</taxon>
        <taxon>Archosauria</taxon>
        <taxon>Dinosauria</taxon>
        <taxon>Saurischia</taxon>
        <taxon>Theropoda</taxon>
        <taxon>Coelurosauria</taxon>
        <taxon>Aves</taxon>
        <taxon>Neognathae</taxon>
        <taxon>Neoaves</taxon>
        <taxon>Columbimorphae</taxon>
        <taxon>Columbiformes</taxon>
        <taxon>Columbidae</taxon>
        <taxon>Patagioenas</taxon>
    </lineage>
</organism>
<keyword evidence="3 7" id="KW-0812">Transmembrane</keyword>
<proteinExistence type="inferred from homology"/>
<dbReference type="OrthoDB" id="9897613at2759"/>
<dbReference type="AlphaFoldDB" id="A0A1V4KQP9"/>
<dbReference type="EMBL" id="LSYS01002180">
    <property type="protein sequence ID" value="OPJ86786.1"/>
    <property type="molecule type" value="Genomic_DNA"/>
</dbReference>
<evidence type="ECO:0000256" key="6">
    <source>
        <dbReference type="SAM" id="MobiDB-lite"/>
    </source>
</evidence>
<comment type="similarity">
    <text evidence="2">Belongs to the L6 tetraspanin family.</text>
</comment>
<evidence type="ECO:0000313" key="9">
    <source>
        <dbReference type="Proteomes" id="UP000190648"/>
    </source>
</evidence>
<keyword evidence="9" id="KW-1185">Reference proteome</keyword>
<comment type="subcellular location">
    <subcellularLocation>
        <location evidence="1">Membrane</location>
        <topology evidence="1">Multi-pass membrane protein</topology>
    </subcellularLocation>
</comment>
<sequence>MESFWGKETSWGEASTGGKERPLAGESSPQRSKSNSGRPSKAGRVAMCVGKCSRIVGPCLLVLGTLSVAASVLLLFPGGTWRYLAEGHISQHAKAVPGVWGGGIAVLLAATHITAVGWRCGCAGCSDCGTRRNAFVSAVLSKLALLGAAACFVLSGVGLTNGPLCFYNATEHGPLWGYPFLDAGGQEPDVRVENYLYDHHTWSTCLEPAGIVAWNVVLFSLLLLVSAAEMVLASLQILNGCLGCLCGFCEGK</sequence>
<dbReference type="PANTHER" id="PTHR14198:SF22">
    <property type="entry name" value="TRANSMEMBRANE 4 L6 FAMILY MEMBER 19"/>
    <property type="match status" value="1"/>
</dbReference>
<name>A0A1V4KQP9_PATFA</name>
<evidence type="ECO:0000313" key="8">
    <source>
        <dbReference type="EMBL" id="OPJ86786.1"/>
    </source>
</evidence>
<dbReference type="PANTHER" id="PTHR14198">
    <property type="entry name" value="TRANSMEMBRANE 4 L6 FAMILY MEMBER 1-RELATED"/>
    <property type="match status" value="1"/>
</dbReference>
<accession>A0A1V4KQP9</accession>
<keyword evidence="4 7" id="KW-1133">Transmembrane helix</keyword>
<feature type="transmembrane region" description="Helical" evidence="7">
    <location>
        <begin position="211"/>
        <end position="232"/>
    </location>
</feature>
<protein>
    <submittedName>
        <fullName evidence="8">Transmembrane 4 L6 family member 19</fullName>
    </submittedName>
</protein>
<evidence type="ECO:0000256" key="2">
    <source>
        <dbReference type="ARBA" id="ARBA00006193"/>
    </source>
</evidence>
<keyword evidence="5 7" id="KW-0472">Membrane</keyword>
<feature type="transmembrane region" description="Helical" evidence="7">
    <location>
        <begin position="55"/>
        <end position="78"/>
    </location>
</feature>
<evidence type="ECO:0000256" key="7">
    <source>
        <dbReference type="SAM" id="Phobius"/>
    </source>
</evidence>
<dbReference type="Pfam" id="PF05805">
    <property type="entry name" value="L6_membrane"/>
    <property type="match status" value="1"/>
</dbReference>
<evidence type="ECO:0000256" key="3">
    <source>
        <dbReference type="ARBA" id="ARBA00022692"/>
    </source>
</evidence>
<feature type="transmembrane region" description="Helical" evidence="7">
    <location>
        <begin position="139"/>
        <end position="159"/>
    </location>
</feature>
<evidence type="ECO:0000256" key="1">
    <source>
        <dbReference type="ARBA" id="ARBA00004141"/>
    </source>
</evidence>
<reference evidence="8 9" key="1">
    <citation type="submission" date="2016-02" db="EMBL/GenBank/DDBJ databases">
        <title>Band-tailed pigeon sequencing and assembly.</title>
        <authorList>
            <person name="Soares A.E."/>
            <person name="Novak B.J."/>
            <person name="Rice E.S."/>
            <person name="O'Connell B."/>
            <person name="Chang D."/>
            <person name="Weber S."/>
            <person name="Shapiro B."/>
        </authorList>
    </citation>
    <scope>NUCLEOTIDE SEQUENCE [LARGE SCALE GENOMIC DNA]</scope>
    <source>
        <strain evidence="8">BTP2013</strain>
        <tissue evidence="8">Blood</tissue>
    </source>
</reference>